<protein>
    <submittedName>
        <fullName evidence="1">Uncharacterized protein</fullName>
    </submittedName>
</protein>
<dbReference type="PANTHER" id="PTHR35756:SF1">
    <property type="entry name" value="OS05G0337400 PROTEIN"/>
    <property type="match status" value="1"/>
</dbReference>
<evidence type="ECO:0000313" key="1">
    <source>
        <dbReference type="EMBL" id="ACN40079.1"/>
    </source>
</evidence>
<dbReference type="OMA" id="MESHRTI"/>
<organism evidence="1">
    <name type="scientific">Picea sitchensis</name>
    <name type="common">Sitka spruce</name>
    <name type="synonym">Pinus sitchensis</name>
    <dbReference type="NCBI Taxonomy" id="3332"/>
    <lineage>
        <taxon>Eukaryota</taxon>
        <taxon>Viridiplantae</taxon>
        <taxon>Streptophyta</taxon>
        <taxon>Embryophyta</taxon>
        <taxon>Tracheophyta</taxon>
        <taxon>Spermatophyta</taxon>
        <taxon>Pinopsida</taxon>
        <taxon>Pinidae</taxon>
        <taxon>Conifers I</taxon>
        <taxon>Pinales</taxon>
        <taxon>Pinaceae</taxon>
        <taxon>Picea</taxon>
    </lineage>
</organism>
<accession>C0PQI9</accession>
<name>C0PQI9_PICSI</name>
<proteinExistence type="evidence at transcript level"/>
<dbReference type="AlphaFoldDB" id="C0PQI9"/>
<dbReference type="EMBL" id="BT070571">
    <property type="protein sequence ID" value="ACN40079.1"/>
    <property type="molecule type" value="mRNA"/>
</dbReference>
<dbReference type="GO" id="GO:0009507">
    <property type="term" value="C:chloroplast"/>
    <property type="evidence" value="ECO:0007669"/>
    <property type="project" value="TreeGrafter"/>
</dbReference>
<dbReference type="PANTHER" id="PTHR35756">
    <property type="entry name" value="OS05G0337400 PROTEIN"/>
    <property type="match status" value="1"/>
</dbReference>
<reference evidence="1" key="1">
    <citation type="submission" date="2009-02" db="EMBL/GenBank/DDBJ databases">
        <title>Full length sequence-verified cDNA sequences from Sitka spruce (Picea sitchensis).</title>
        <authorList>
            <person name="Reid K.E."/>
            <person name="Liao N."/>
            <person name="Ralph S."/>
            <person name="Kolosova N."/>
            <person name="Oddy C."/>
            <person name="Moore R."/>
            <person name="Mayo M."/>
            <person name="Wagner S."/>
            <person name="King J."/>
            <person name="Yanchuk A."/>
            <person name="Holt R."/>
            <person name="Jones S."/>
            <person name="Marra M."/>
            <person name="Ritland C.E."/>
            <person name="Ritland K."/>
            <person name="Bohlmann J."/>
        </authorList>
    </citation>
    <scope>NUCLEOTIDE SEQUENCE</scope>
    <source>
        <tissue evidence="1">Green portion of the leader tissue</tissue>
    </source>
</reference>
<sequence length="193" mass="21265">MALAPPTLSLSTNHQRTVCWSNNAKPISKCASIPIPNSSMLNCCGFSTLRLQNSMVWSMESHRTIQAKDLQQRRRLRAVAEDTELVSEGTQEEQQVTAVVSQSDKLTMFFKADGTIVEPLVIKVSQALEALEDVSDVKVETLEGITTVELVKQTTVQATGVASGLVEMLLGMDFKLQSLCLSFEDEEDEEGWV</sequence>